<organism evidence="3 4">
    <name type="scientific">Streptomyces bottropensis ATCC 25435</name>
    <dbReference type="NCBI Taxonomy" id="1054862"/>
    <lineage>
        <taxon>Bacteria</taxon>
        <taxon>Bacillati</taxon>
        <taxon>Actinomycetota</taxon>
        <taxon>Actinomycetes</taxon>
        <taxon>Kitasatosporales</taxon>
        <taxon>Streptomycetaceae</taxon>
        <taxon>Streptomyces</taxon>
    </lineage>
</organism>
<sequence length="420" mass="44369">MRVPFADHSSHRRPLNVPRDEALLLAELLPTACEVGIRNGHVSPGDIVVVVGAGPVGLASVIIARLYSPGGSSGSRNCRAHVRPCAPFHPHPVRTPERFWRGTVEDRRRGPCGSHGDAGRAKEDVMNHPVLVGIDGSAHSSAAADWAGREAALRDVPLRLFHASPPLPGATVPGPALDRLKHMGTRVLRQVADALGDLHPDVEVRAEQTDDAPPEALLAAARDAELLVVGTRGTGGFDGLAVGSVALRMAAAAPCPVVLIPHRPGPFREVMHAARGVSPVVVGFDAHHPVGEAADFAFSAAEARGALLRVVQAWAFPAEAVSPQTLVVTEEDRATWEDQEVLRLSDAVCAWQEKHPRVTARTDVVLLHPAEALLNASRSADLLVVGRRTDPQGAEGRLGPVTHAVLHHARCPVAVVPHAG</sequence>
<evidence type="ECO:0000313" key="3">
    <source>
        <dbReference type="EMBL" id="EMF57913.1"/>
    </source>
</evidence>
<dbReference type="Pfam" id="PF00582">
    <property type="entry name" value="Usp"/>
    <property type="match status" value="2"/>
</dbReference>
<accession>M3F8C2</accession>
<feature type="domain" description="UspA" evidence="2">
    <location>
        <begin position="126"/>
        <end position="261"/>
    </location>
</feature>
<gene>
    <name evidence="3" type="ORF">SBD_0585</name>
</gene>
<dbReference type="PANTHER" id="PTHR46553">
    <property type="entry name" value="ADENINE NUCLEOTIDE ALPHA HYDROLASES-LIKE SUPERFAMILY PROTEIN"/>
    <property type="match status" value="1"/>
</dbReference>
<reference evidence="4" key="1">
    <citation type="journal article" date="2013" name="Genome Announc.">
        <title>Draft Genome Sequence of Streptomyces bottropensis ATCC 25435, a Bottromycin-Producing Actinomycete.</title>
        <authorList>
            <person name="Zhang H."/>
            <person name="Zhou W."/>
            <person name="Zhuang Y."/>
            <person name="Liang X."/>
            <person name="Liu T."/>
        </authorList>
    </citation>
    <scope>NUCLEOTIDE SEQUENCE [LARGE SCALE GENOMIC DNA]</scope>
    <source>
        <strain evidence="4">ATCC 25435</strain>
    </source>
</reference>
<dbReference type="InterPro" id="IPR014729">
    <property type="entry name" value="Rossmann-like_a/b/a_fold"/>
</dbReference>
<dbReference type="EMBL" id="KB405056">
    <property type="protein sequence ID" value="EMF57913.1"/>
    <property type="molecule type" value="Genomic_DNA"/>
</dbReference>
<evidence type="ECO:0000256" key="1">
    <source>
        <dbReference type="ARBA" id="ARBA00008791"/>
    </source>
</evidence>
<dbReference type="SUPFAM" id="SSF51735">
    <property type="entry name" value="NAD(P)-binding Rossmann-fold domains"/>
    <property type="match status" value="1"/>
</dbReference>
<feature type="domain" description="UspA" evidence="2">
    <location>
        <begin position="279"/>
        <end position="417"/>
    </location>
</feature>
<dbReference type="SUPFAM" id="SSF52402">
    <property type="entry name" value="Adenine nucleotide alpha hydrolases-like"/>
    <property type="match status" value="2"/>
</dbReference>
<protein>
    <submittedName>
        <fullName evidence="3">Stress-inducible protein</fullName>
    </submittedName>
</protein>
<dbReference type="Gene3D" id="3.90.180.10">
    <property type="entry name" value="Medium-chain alcohol dehydrogenases, catalytic domain"/>
    <property type="match status" value="1"/>
</dbReference>
<dbReference type="Gene3D" id="3.40.50.620">
    <property type="entry name" value="HUPs"/>
    <property type="match status" value="2"/>
</dbReference>
<dbReference type="Proteomes" id="UP000030760">
    <property type="component" value="Unassembled WGS sequence"/>
</dbReference>
<evidence type="ECO:0000313" key="4">
    <source>
        <dbReference type="Proteomes" id="UP000030760"/>
    </source>
</evidence>
<proteinExistence type="inferred from homology"/>
<evidence type="ECO:0000259" key="2">
    <source>
        <dbReference type="Pfam" id="PF00582"/>
    </source>
</evidence>
<comment type="similarity">
    <text evidence="1">Belongs to the universal stress protein A family.</text>
</comment>
<dbReference type="PRINTS" id="PR01438">
    <property type="entry name" value="UNVRSLSTRESS"/>
</dbReference>
<dbReference type="InterPro" id="IPR006016">
    <property type="entry name" value="UspA"/>
</dbReference>
<dbReference type="PANTHER" id="PTHR46553:SF3">
    <property type="entry name" value="ADENINE NUCLEOTIDE ALPHA HYDROLASES-LIKE SUPERFAMILY PROTEIN"/>
    <property type="match status" value="1"/>
</dbReference>
<dbReference type="Gene3D" id="3.40.50.720">
    <property type="entry name" value="NAD(P)-binding Rossmann-like Domain"/>
    <property type="match status" value="1"/>
</dbReference>
<name>M3F8C2_9ACTN</name>
<dbReference type="InterPro" id="IPR006015">
    <property type="entry name" value="Universal_stress_UspA"/>
</dbReference>
<dbReference type="InterPro" id="IPR036291">
    <property type="entry name" value="NAD(P)-bd_dom_sf"/>
</dbReference>
<dbReference type="AlphaFoldDB" id="M3F8C2"/>